<reference evidence="2 3" key="1">
    <citation type="submission" date="2018-07" db="EMBL/GenBank/DDBJ databases">
        <title>Genome analysis of Runella aurantiaca.</title>
        <authorList>
            <person name="Yang X."/>
        </authorList>
    </citation>
    <scope>NUCLEOTIDE SEQUENCE [LARGE SCALE GENOMIC DNA]</scope>
    <source>
        <strain evidence="2 3">YX9</strain>
    </source>
</reference>
<organism evidence="2 3">
    <name type="scientific">Runella aurantiaca</name>
    <dbReference type="NCBI Taxonomy" id="2282308"/>
    <lineage>
        <taxon>Bacteria</taxon>
        <taxon>Pseudomonadati</taxon>
        <taxon>Bacteroidota</taxon>
        <taxon>Cytophagia</taxon>
        <taxon>Cytophagales</taxon>
        <taxon>Spirosomataceae</taxon>
        <taxon>Runella</taxon>
    </lineage>
</organism>
<gene>
    <name evidence="2" type="ORF">DVG78_29495</name>
</gene>
<dbReference type="AlphaFoldDB" id="A0A369I087"/>
<name>A0A369I087_9BACT</name>
<accession>A0A369I087</accession>
<sequence length="119" mass="13977">METWGELMTRHEQEKAVLREQRTAAWDRIKAEHPAQVPAVLVAQWREAYGDGQLAAMEARQQVERSTLSAQLQERQQPTIIPQPQSVDDMQAERDRKRAEYIQQAQEILERQRGKDRDR</sequence>
<evidence type="ECO:0000256" key="1">
    <source>
        <dbReference type="SAM" id="MobiDB-lite"/>
    </source>
</evidence>
<proteinExistence type="predicted"/>
<keyword evidence="3" id="KW-1185">Reference proteome</keyword>
<feature type="compositionally biased region" description="Polar residues" evidence="1">
    <location>
        <begin position="67"/>
        <end position="88"/>
    </location>
</feature>
<comment type="caution">
    <text evidence="2">The sequence shown here is derived from an EMBL/GenBank/DDBJ whole genome shotgun (WGS) entry which is preliminary data.</text>
</comment>
<evidence type="ECO:0000313" key="2">
    <source>
        <dbReference type="EMBL" id="RDB02290.1"/>
    </source>
</evidence>
<protein>
    <submittedName>
        <fullName evidence="2">Uncharacterized protein</fullName>
    </submittedName>
</protein>
<dbReference type="Proteomes" id="UP000253141">
    <property type="component" value="Unassembled WGS sequence"/>
</dbReference>
<feature type="region of interest" description="Disordered" evidence="1">
    <location>
        <begin position="67"/>
        <end position="98"/>
    </location>
</feature>
<evidence type="ECO:0000313" key="3">
    <source>
        <dbReference type="Proteomes" id="UP000253141"/>
    </source>
</evidence>
<dbReference type="EMBL" id="QPIW01000049">
    <property type="protein sequence ID" value="RDB02290.1"/>
    <property type="molecule type" value="Genomic_DNA"/>
</dbReference>